<feature type="transmembrane region" description="Helical" evidence="1">
    <location>
        <begin position="115"/>
        <end position="138"/>
    </location>
</feature>
<feature type="transmembrane region" description="Helical" evidence="1">
    <location>
        <begin position="59"/>
        <end position="76"/>
    </location>
</feature>
<feature type="transmembrane region" description="Helical" evidence="1">
    <location>
        <begin position="83"/>
        <end position="103"/>
    </location>
</feature>
<dbReference type="Proteomes" id="UP000516046">
    <property type="component" value="Chromosome"/>
</dbReference>
<dbReference type="GO" id="GO:0042802">
    <property type="term" value="F:identical protein binding"/>
    <property type="evidence" value="ECO:0007669"/>
    <property type="project" value="TreeGrafter"/>
</dbReference>
<feature type="domain" description="Sensor histidine kinase NatK-like C-terminal" evidence="2">
    <location>
        <begin position="324"/>
        <end position="428"/>
    </location>
</feature>
<name>A0A7G9WFI7_9FIRM</name>
<evidence type="ECO:0000259" key="2">
    <source>
        <dbReference type="Pfam" id="PF14501"/>
    </source>
</evidence>
<dbReference type="Gene3D" id="3.30.565.10">
    <property type="entry name" value="Histidine kinase-like ATPase, C-terminal domain"/>
    <property type="match status" value="1"/>
</dbReference>
<proteinExistence type="predicted"/>
<feature type="transmembrane region" description="Helical" evidence="1">
    <location>
        <begin position="6"/>
        <end position="22"/>
    </location>
</feature>
<dbReference type="KEGG" id="caml:H6X83_10960"/>
<organism evidence="3 4">
    <name type="scientific">Caproicibacterium amylolyticum</name>
    <dbReference type="NCBI Taxonomy" id="2766537"/>
    <lineage>
        <taxon>Bacteria</taxon>
        <taxon>Bacillati</taxon>
        <taxon>Bacillota</taxon>
        <taxon>Clostridia</taxon>
        <taxon>Eubacteriales</taxon>
        <taxon>Oscillospiraceae</taxon>
        <taxon>Caproicibacterium</taxon>
    </lineage>
</organism>
<feature type="transmembrane region" description="Helical" evidence="1">
    <location>
        <begin position="34"/>
        <end position="53"/>
    </location>
</feature>
<evidence type="ECO:0000313" key="3">
    <source>
        <dbReference type="EMBL" id="QNO17449.1"/>
    </source>
</evidence>
<protein>
    <submittedName>
        <fullName evidence="3">GHKL domain-containing protein</fullName>
    </submittedName>
</protein>
<feature type="transmembrane region" description="Helical" evidence="1">
    <location>
        <begin position="150"/>
        <end position="172"/>
    </location>
</feature>
<evidence type="ECO:0000256" key="1">
    <source>
        <dbReference type="SAM" id="Phobius"/>
    </source>
</evidence>
<accession>A0A7G9WFI7</accession>
<keyword evidence="1" id="KW-1133">Transmembrane helix</keyword>
<keyword evidence="1" id="KW-0472">Membrane</keyword>
<dbReference type="AlphaFoldDB" id="A0A7G9WFI7"/>
<keyword evidence="1" id="KW-0812">Transmembrane</keyword>
<evidence type="ECO:0000313" key="4">
    <source>
        <dbReference type="Proteomes" id="UP000516046"/>
    </source>
</evidence>
<dbReference type="EMBL" id="CP060696">
    <property type="protein sequence ID" value="QNO17449.1"/>
    <property type="molecule type" value="Genomic_DNA"/>
</dbReference>
<reference evidence="3 4" key="1">
    <citation type="submission" date="2020-08" db="EMBL/GenBank/DDBJ databases">
        <authorList>
            <person name="Ren C."/>
            <person name="Gu Y."/>
            <person name="Xu Y."/>
        </authorList>
    </citation>
    <scope>NUCLEOTIDE SEQUENCE [LARGE SCALE GENOMIC DNA]</scope>
    <source>
        <strain evidence="3 4">LBM18003</strain>
    </source>
</reference>
<dbReference type="SUPFAM" id="SSF55874">
    <property type="entry name" value="ATPase domain of HSP90 chaperone/DNA topoisomerase II/histidine kinase"/>
    <property type="match status" value="1"/>
</dbReference>
<dbReference type="PANTHER" id="PTHR40448">
    <property type="entry name" value="TWO-COMPONENT SENSOR HISTIDINE KINASE"/>
    <property type="match status" value="1"/>
</dbReference>
<keyword evidence="4" id="KW-1185">Reference proteome</keyword>
<gene>
    <name evidence="3" type="ORF">H6X83_10960</name>
</gene>
<dbReference type="PANTHER" id="PTHR40448:SF1">
    <property type="entry name" value="TWO-COMPONENT SENSOR HISTIDINE KINASE"/>
    <property type="match status" value="1"/>
</dbReference>
<dbReference type="InterPro" id="IPR036890">
    <property type="entry name" value="HATPase_C_sf"/>
</dbReference>
<feature type="transmembrane region" description="Helical" evidence="1">
    <location>
        <begin position="184"/>
        <end position="206"/>
    </location>
</feature>
<dbReference type="CDD" id="cd16935">
    <property type="entry name" value="HATPase_AgrC-ComD-like"/>
    <property type="match status" value="1"/>
</dbReference>
<dbReference type="RefSeq" id="WP_212506519.1">
    <property type="nucleotide sequence ID" value="NZ_CP060696.1"/>
</dbReference>
<sequence>MMNTISILLLYLFEAVIIWNYFNCIFKYKRKAGAILASFAAGYGILFAAYFVGSPFVNVLAFTVVNLLLAIFNYACKAWSAVFHSAILSLFMFLSEIIVIFLSDFWSASSSPNNAAYSFFLNASLSKLVFLILCQLAAHIAMRENQSMQFPLKSLGLFSLPISTFILLNAIYHISQEIELPAKYDLVLCAASILLLFANIVVFIIYENLIKNNQKMTELQLARQKETIDHAYYKILQEQYENSRMLVHDIKNHLSAIDTLAAGDHPERVHEYVSSIYDHYQLSSRLPFSGNNMMDVICNQKQTQCAQEGISISFHNEGIQLNFMNDVDLCALLTNLLDNAIESCRISANKYIAVSFHSKNKVFVVISIQNSCDCKPKIVNHKLVTRKPNKLAHGIGMLSIEKSIKKYHGTMDYYYDEEQRIFHTNVAFPISCQEKEAG</sequence>
<dbReference type="InterPro" id="IPR032834">
    <property type="entry name" value="NatK-like_C"/>
</dbReference>
<dbReference type="Pfam" id="PF14501">
    <property type="entry name" value="HATPase_c_5"/>
    <property type="match status" value="1"/>
</dbReference>